<name>A0A6P4E3P6_DRORH</name>
<dbReference type="RefSeq" id="XP_016972527.1">
    <property type="nucleotide sequence ID" value="XM_017117038.1"/>
</dbReference>
<feature type="chain" id="PRO_5027731419" evidence="1">
    <location>
        <begin position="23"/>
        <end position="113"/>
    </location>
</feature>
<reference evidence="2" key="3">
    <citation type="submission" date="2025-05" db="UniProtKB">
        <authorList>
            <consortium name="EnsemblMetazoa"/>
        </authorList>
    </citation>
    <scope>IDENTIFICATION</scope>
</reference>
<sequence>MKVLLTLAILGAVGSLLTPVIAQPKQYEERLLDALRKVQDKPLKCHLLGDLEKKLIVNGKIVPGDPSDAELPRELVKNKYNEKCWTIVEDDKCELAYKLFVCLVRVTGVYFFL</sequence>
<dbReference type="GO" id="GO:0005549">
    <property type="term" value="F:odorant binding"/>
    <property type="evidence" value="ECO:0007669"/>
    <property type="project" value="InterPro"/>
</dbReference>
<dbReference type="AlphaFoldDB" id="A0A6P4E3P6"/>
<reference evidence="4" key="2">
    <citation type="submission" date="2025-04" db="UniProtKB">
        <authorList>
            <consortium name="RefSeq"/>
        </authorList>
    </citation>
    <scope>IDENTIFICATION</scope>
</reference>
<evidence type="ECO:0000256" key="1">
    <source>
        <dbReference type="SAM" id="SignalP"/>
    </source>
</evidence>
<reference evidence="3" key="1">
    <citation type="journal article" date="2021" name="Elife">
        <title>Highly contiguous assemblies of 101 drosophilid genomes.</title>
        <authorList>
            <person name="Kim B.Y."/>
            <person name="Wang J.R."/>
            <person name="Miller D.E."/>
            <person name="Barmina O."/>
            <person name="Delaney E."/>
            <person name="Thompson A."/>
            <person name="Comeault A.A."/>
            <person name="Peede D."/>
            <person name="D'Agostino E.R."/>
            <person name="Pelaez J."/>
            <person name="Aguilar J.M."/>
            <person name="Haji D."/>
            <person name="Matsunaga T."/>
            <person name="Armstrong E.E."/>
            <person name="Zych M."/>
            <person name="Ogawa Y."/>
            <person name="Stamenkovic-Radak M."/>
            <person name="Jelic M."/>
            <person name="Veselinovic M.S."/>
            <person name="Tanaskovic M."/>
            <person name="Eric P."/>
            <person name="Gao J.J."/>
            <person name="Katoh T.K."/>
            <person name="Toda M.J."/>
            <person name="Watabe H."/>
            <person name="Watada M."/>
            <person name="Davis J.S."/>
            <person name="Moyle L.C."/>
            <person name="Manoli G."/>
            <person name="Bertolini E."/>
            <person name="Kostal V."/>
            <person name="Hawley R.S."/>
            <person name="Takahashi A."/>
            <person name="Jones C.D."/>
            <person name="Price D.K."/>
            <person name="Whiteman N."/>
            <person name="Kopp A."/>
            <person name="Matute D.R."/>
            <person name="Petrov D.A."/>
        </authorList>
    </citation>
    <scope>NUCLEOTIDE SEQUENCE [LARGE SCALE GENOMIC DNA]</scope>
</reference>
<keyword evidence="3" id="KW-1185">Reference proteome</keyword>
<gene>
    <name evidence="4" type="primary">LOC108039879</name>
    <name evidence="2" type="synonym">108039879</name>
</gene>
<accession>A0A6P4E3P6</accession>
<evidence type="ECO:0000313" key="2">
    <source>
        <dbReference type="EnsemblMetazoa" id="XP_016972527.1"/>
    </source>
</evidence>
<dbReference type="EnsemblMetazoa" id="XM_017117038.1">
    <property type="protein sequence ID" value="XP_016972527.1"/>
    <property type="gene ID" value="LOC108039879"/>
</dbReference>
<evidence type="ECO:0000313" key="3">
    <source>
        <dbReference type="Proteomes" id="UP001652680"/>
    </source>
</evidence>
<evidence type="ECO:0000313" key="4">
    <source>
        <dbReference type="RefSeq" id="XP_016972527.1"/>
    </source>
</evidence>
<protein>
    <submittedName>
        <fullName evidence="4">Uncharacterized protein LOC108039879</fullName>
    </submittedName>
</protein>
<dbReference type="InterPro" id="IPR036728">
    <property type="entry name" value="PBP_GOBP_sf"/>
</dbReference>
<dbReference type="SUPFAM" id="SSF47565">
    <property type="entry name" value="Insect pheromone/odorant-binding proteins"/>
    <property type="match status" value="1"/>
</dbReference>
<organism evidence="4">
    <name type="scientific">Drosophila rhopaloa</name>
    <name type="common">Fruit fly</name>
    <dbReference type="NCBI Taxonomy" id="1041015"/>
    <lineage>
        <taxon>Eukaryota</taxon>
        <taxon>Metazoa</taxon>
        <taxon>Ecdysozoa</taxon>
        <taxon>Arthropoda</taxon>
        <taxon>Hexapoda</taxon>
        <taxon>Insecta</taxon>
        <taxon>Pterygota</taxon>
        <taxon>Neoptera</taxon>
        <taxon>Endopterygota</taxon>
        <taxon>Diptera</taxon>
        <taxon>Brachycera</taxon>
        <taxon>Muscomorpha</taxon>
        <taxon>Ephydroidea</taxon>
        <taxon>Drosophilidae</taxon>
        <taxon>Drosophila</taxon>
        <taxon>Sophophora</taxon>
    </lineage>
</organism>
<dbReference type="Proteomes" id="UP001652680">
    <property type="component" value="Unassembled WGS sequence"/>
</dbReference>
<feature type="signal peptide" evidence="1">
    <location>
        <begin position="1"/>
        <end position="22"/>
    </location>
</feature>
<proteinExistence type="predicted"/>
<dbReference type="GeneID" id="108039879"/>
<keyword evidence="1" id="KW-0732">Signal</keyword>